<gene>
    <name evidence="6" type="primary">LOC107960478</name>
</gene>
<sequence>MSSINLQLLNVSVLQGTATINNSITYFNCRKEDGDTDGVRINLKGTPFLFSTEYNIFMSAGCGSLTTFSYSLTDEYPIRACLQPICANFATSNVNCATDVPFDLISFAINMKCIYPSNASRRSCRSAFIVDHRYLDSLKTINSNSNDTWTVTHVPATLQWATPKRGLFAESGEHCDITYRYCYMLCIDSLDSTCSSQSSCPHGYDYSNEKDMCKPSHLVDFVTEKMSEKSQYFPIIIGCSACIGTAFALVGAWCLYKVLNRRKYMLVEENMLHEMRLEQFINEVIILSQINHRNVVKLLGCCLETKVPLLVYEFIPNGTMYQLVHKPNEDFPLTWEMRLRIASETANALSYLHSAASISIYRRVIKSSNILLDDKYRAKVSDFGAEAPKSIALEKTHDKNPIFQHNQRKK</sequence>
<dbReference type="PANTHER" id="PTHR27005:SF432">
    <property type="entry name" value="WALL-ASSOCIATED RECEPTOR KINASE-LIKE 6"/>
    <property type="match status" value="1"/>
</dbReference>
<feature type="transmembrane region" description="Helical" evidence="3">
    <location>
        <begin position="232"/>
        <end position="256"/>
    </location>
</feature>
<proteinExistence type="predicted"/>
<keyword evidence="1" id="KW-0547">Nucleotide-binding</keyword>
<evidence type="ECO:0000256" key="2">
    <source>
        <dbReference type="ARBA" id="ARBA00022840"/>
    </source>
</evidence>
<dbReference type="PROSITE" id="PS50011">
    <property type="entry name" value="PROTEIN_KINASE_DOM"/>
    <property type="match status" value="1"/>
</dbReference>
<reference evidence="5" key="1">
    <citation type="journal article" date="2020" name="Nat. Genet.">
        <title>Genomic diversifications of five Gossypium allopolyploid species and their impact on cotton improvement.</title>
        <authorList>
            <person name="Chen Z.J."/>
            <person name="Sreedasyam A."/>
            <person name="Ando A."/>
            <person name="Song Q."/>
            <person name="De Santiago L.M."/>
            <person name="Hulse-Kemp A.M."/>
            <person name="Ding M."/>
            <person name="Ye W."/>
            <person name="Kirkbride R.C."/>
            <person name="Jenkins J."/>
            <person name="Plott C."/>
            <person name="Lovell J."/>
            <person name="Lin Y.M."/>
            <person name="Vaughn R."/>
            <person name="Liu B."/>
            <person name="Simpson S."/>
            <person name="Scheffler B.E."/>
            <person name="Wen L."/>
            <person name="Saski C.A."/>
            <person name="Grover C.E."/>
            <person name="Hu G."/>
            <person name="Conover J.L."/>
            <person name="Carlson J.W."/>
            <person name="Shu S."/>
            <person name="Boston L.B."/>
            <person name="Williams M."/>
            <person name="Peterson D.G."/>
            <person name="McGee K."/>
            <person name="Jones D.C."/>
            <person name="Wendel J.F."/>
            <person name="Stelly D.M."/>
            <person name="Grimwood J."/>
            <person name="Schmutz J."/>
        </authorList>
    </citation>
    <scope>NUCLEOTIDE SEQUENCE [LARGE SCALE GENOMIC DNA]</scope>
    <source>
        <strain evidence="5">cv. TM-1</strain>
    </source>
</reference>
<dbReference type="Proteomes" id="UP000818029">
    <property type="component" value="Chromosome A02"/>
</dbReference>
<protein>
    <submittedName>
        <fullName evidence="6">Probable LRR receptor-like serine/threonine-protein kinase At4g37250</fullName>
    </submittedName>
</protein>
<keyword evidence="3" id="KW-0472">Membrane</keyword>
<evidence type="ECO:0000259" key="4">
    <source>
        <dbReference type="PROSITE" id="PS50011"/>
    </source>
</evidence>
<dbReference type="GeneID" id="107960478"/>
<evidence type="ECO:0000313" key="5">
    <source>
        <dbReference type="Proteomes" id="UP000818029"/>
    </source>
</evidence>
<keyword evidence="3" id="KW-1133">Transmembrane helix</keyword>
<evidence type="ECO:0000256" key="1">
    <source>
        <dbReference type="ARBA" id="ARBA00022741"/>
    </source>
</evidence>
<keyword evidence="5" id="KW-1185">Reference proteome</keyword>
<dbReference type="SMART" id="SM00219">
    <property type="entry name" value="TyrKc"/>
    <property type="match status" value="1"/>
</dbReference>
<feature type="domain" description="Protein kinase" evidence="4">
    <location>
        <begin position="244"/>
        <end position="410"/>
    </location>
</feature>
<evidence type="ECO:0000256" key="3">
    <source>
        <dbReference type="SAM" id="Phobius"/>
    </source>
</evidence>
<dbReference type="Pfam" id="PF07714">
    <property type="entry name" value="PK_Tyr_Ser-Thr"/>
    <property type="match status" value="1"/>
</dbReference>
<keyword evidence="2" id="KW-0067">ATP-binding</keyword>
<dbReference type="InterPro" id="IPR001245">
    <property type="entry name" value="Ser-Thr/Tyr_kinase_cat_dom"/>
</dbReference>
<dbReference type="InterPro" id="IPR045274">
    <property type="entry name" value="WAK-like"/>
</dbReference>
<dbReference type="InterPro" id="IPR011009">
    <property type="entry name" value="Kinase-like_dom_sf"/>
</dbReference>
<dbReference type="InterPro" id="IPR000719">
    <property type="entry name" value="Prot_kinase_dom"/>
</dbReference>
<evidence type="ECO:0000313" key="6">
    <source>
        <dbReference type="RefSeq" id="XP_040947808.1"/>
    </source>
</evidence>
<dbReference type="PANTHER" id="PTHR27005">
    <property type="entry name" value="WALL-ASSOCIATED RECEPTOR KINASE-LIKE 21"/>
    <property type="match status" value="1"/>
</dbReference>
<dbReference type="Gene3D" id="1.10.510.10">
    <property type="entry name" value="Transferase(Phosphotransferase) domain 1"/>
    <property type="match status" value="1"/>
</dbReference>
<name>A0ABM2ZYV6_GOSHI</name>
<dbReference type="InterPro" id="IPR020635">
    <property type="entry name" value="Tyr_kinase_cat_dom"/>
</dbReference>
<accession>A0ABM2ZYV6</accession>
<organism evidence="5 6">
    <name type="scientific">Gossypium hirsutum</name>
    <name type="common">Upland cotton</name>
    <name type="synonym">Gossypium mexicanum</name>
    <dbReference type="NCBI Taxonomy" id="3635"/>
    <lineage>
        <taxon>Eukaryota</taxon>
        <taxon>Viridiplantae</taxon>
        <taxon>Streptophyta</taxon>
        <taxon>Embryophyta</taxon>
        <taxon>Tracheophyta</taxon>
        <taxon>Spermatophyta</taxon>
        <taxon>Magnoliopsida</taxon>
        <taxon>eudicotyledons</taxon>
        <taxon>Gunneridae</taxon>
        <taxon>Pentapetalae</taxon>
        <taxon>rosids</taxon>
        <taxon>malvids</taxon>
        <taxon>Malvales</taxon>
        <taxon>Malvaceae</taxon>
        <taxon>Malvoideae</taxon>
        <taxon>Gossypium</taxon>
    </lineage>
</organism>
<dbReference type="SUPFAM" id="SSF56112">
    <property type="entry name" value="Protein kinase-like (PK-like)"/>
    <property type="match status" value="1"/>
</dbReference>
<dbReference type="RefSeq" id="XP_040947808.1">
    <property type="nucleotide sequence ID" value="XM_041091874.1"/>
</dbReference>
<reference evidence="6" key="2">
    <citation type="submission" date="2025-08" db="UniProtKB">
        <authorList>
            <consortium name="RefSeq"/>
        </authorList>
    </citation>
    <scope>IDENTIFICATION</scope>
</reference>
<keyword evidence="3" id="KW-0812">Transmembrane</keyword>